<dbReference type="EMBL" id="FNQN01000002">
    <property type="protein sequence ID" value="SDZ97859.1"/>
    <property type="molecule type" value="Genomic_DNA"/>
</dbReference>
<dbReference type="PANTHER" id="PTHR43585:SF2">
    <property type="entry name" value="ATP-GRASP ENZYME FSQD"/>
    <property type="match status" value="1"/>
</dbReference>
<evidence type="ECO:0000313" key="6">
    <source>
        <dbReference type="EMBL" id="SDZ97859.1"/>
    </source>
</evidence>
<dbReference type="STRING" id="37625.SAMN05660420_00942"/>
<evidence type="ECO:0000256" key="4">
    <source>
        <dbReference type="PROSITE-ProRule" id="PRU00409"/>
    </source>
</evidence>
<dbReference type="RefSeq" id="WP_092345210.1">
    <property type="nucleotide sequence ID" value="NZ_FNQN01000002.1"/>
</dbReference>
<keyword evidence="2 4" id="KW-0547">Nucleotide-binding</keyword>
<dbReference type="Pfam" id="PF13535">
    <property type="entry name" value="ATP-grasp_4"/>
    <property type="match status" value="1"/>
</dbReference>
<dbReference type="GO" id="GO:0046872">
    <property type="term" value="F:metal ion binding"/>
    <property type="evidence" value="ECO:0007669"/>
    <property type="project" value="InterPro"/>
</dbReference>
<dbReference type="GO" id="GO:0016874">
    <property type="term" value="F:ligase activity"/>
    <property type="evidence" value="ECO:0007669"/>
    <property type="project" value="UniProtKB-KW"/>
</dbReference>
<dbReference type="AlphaFoldDB" id="A0A1H3XET8"/>
<dbReference type="Gene3D" id="3.30.470.20">
    <property type="entry name" value="ATP-grasp fold, B domain"/>
    <property type="match status" value="1"/>
</dbReference>
<keyword evidence="3 4" id="KW-0067">ATP-binding</keyword>
<dbReference type="SUPFAM" id="SSF56059">
    <property type="entry name" value="Glutathione synthetase ATP-binding domain-like"/>
    <property type="match status" value="1"/>
</dbReference>
<evidence type="ECO:0000256" key="3">
    <source>
        <dbReference type="ARBA" id="ARBA00022840"/>
    </source>
</evidence>
<dbReference type="PANTHER" id="PTHR43585">
    <property type="entry name" value="FUMIPYRROLE BIOSYNTHESIS PROTEIN C"/>
    <property type="match status" value="1"/>
</dbReference>
<organism evidence="6 7">
    <name type="scientific">Desulfuromusa kysingii</name>
    <dbReference type="NCBI Taxonomy" id="37625"/>
    <lineage>
        <taxon>Bacteria</taxon>
        <taxon>Pseudomonadati</taxon>
        <taxon>Thermodesulfobacteriota</taxon>
        <taxon>Desulfuromonadia</taxon>
        <taxon>Desulfuromonadales</taxon>
        <taxon>Geopsychrobacteraceae</taxon>
        <taxon>Desulfuromusa</taxon>
    </lineage>
</organism>
<dbReference type="InterPro" id="IPR052032">
    <property type="entry name" value="ATP-dep_AA_Ligase"/>
</dbReference>
<name>A0A1H3XET8_9BACT</name>
<proteinExistence type="predicted"/>
<reference evidence="6 7" key="1">
    <citation type="submission" date="2016-10" db="EMBL/GenBank/DDBJ databases">
        <authorList>
            <person name="de Groot N.N."/>
        </authorList>
    </citation>
    <scope>NUCLEOTIDE SEQUENCE [LARGE SCALE GENOMIC DNA]</scope>
    <source>
        <strain evidence="6 7">DSM 7343</strain>
    </source>
</reference>
<dbReference type="OrthoDB" id="6964321at2"/>
<evidence type="ECO:0000256" key="1">
    <source>
        <dbReference type="ARBA" id="ARBA00022598"/>
    </source>
</evidence>
<dbReference type="Proteomes" id="UP000199409">
    <property type="component" value="Unassembled WGS sequence"/>
</dbReference>
<keyword evidence="1" id="KW-0436">Ligase</keyword>
<evidence type="ECO:0000256" key="2">
    <source>
        <dbReference type="ARBA" id="ARBA00022741"/>
    </source>
</evidence>
<feature type="domain" description="ATP-grasp" evidence="5">
    <location>
        <begin position="89"/>
        <end position="300"/>
    </location>
</feature>
<keyword evidence="7" id="KW-1185">Reference proteome</keyword>
<gene>
    <name evidence="6" type="ORF">SAMN05660420_00942</name>
</gene>
<evidence type="ECO:0000313" key="7">
    <source>
        <dbReference type="Proteomes" id="UP000199409"/>
    </source>
</evidence>
<evidence type="ECO:0000259" key="5">
    <source>
        <dbReference type="PROSITE" id="PS50975"/>
    </source>
</evidence>
<protein>
    <submittedName>
        <fullName evidence="6">ATP-grasp domain-containing protein</fullName>
    </submittedName>
</protein>
<dbReference type="GO" id="GO:0005524">
    <property type="term" value="F:ATP binding"/>
    <property type="evidence" value="ECO:0007669"/>
    <property type="project" value="UniProtKB-UniRule"/>
</dbReference>
<dbReference type="InterPro" id="IPR011761">
    <property type="entry name" value="ATP-grasp"/>
</dbReference>
<dbReference type="PROSITE" id="PS50975">
    <property type="entry name" value="ATP_GRASP"/>
    <property type="match status" value="1"/>
</dbReference>
<sequence>MFLVDKPYISDFFKQTMMDSGIPVVATELSRQMDLYAGTNLISESRAIEMVQQNQSLPIYTTSENAISWITENLSFSDLPDKIALFKDKLKFRQLTQTIFPDFYFRGVNLNELQDLQFDQLPLPFIIKPSIGFMSMGVYKVANEKEWQAAKAAIVAEIDQVKGLYPDSVLDTNAFIIEQCIDGEEFAVDVYYNDAGEAVVLGILKHVFSSDADVSDRVYISSKEIVEENLTAFTRFADKIGRLAGVKNFPVHIELRKGRDGTVLPIEVNAMRFGGWCTTADLTAMAYGFNPYRYFYGQQKPDWSQLLQGKEGVLYSMVVLDNSSGFEIDAIASFDYEKLLTKFKHPLELRQIDFRQYPVFGFLLLETQEEDFAELQTILESDLREFITLK</sequence>
<accession>A0A1H3XET8</accession>